<dbReference type="RefSeq" id="WP_267221027.1">
    <property type="nucleotide sequence ID" value="NZ_JAPCWC010000009.1"/>
</dbReference>
<dbReference type="Proteomes" id="UP001589858">
    <property type="component" value="Unassembled WGS sequence"/>
</dbReference>
<proteinExistence type="predicted"/>
<comment type="caution">
    <text evidence="2">The sequence shown here is derived from an EMBL/GenBank/DDBJ whole genome shotgun (WGS) entry which is preliminary data.</text>
</comment>
<sequence>MIVRSCAFCGELQMKHRLTHAGISALALLTALATADVAAAADYPSCDLTAQHAIEGEIGGTVTDPRQAHISVRANVLQADIGTARKARTLSRGEARHLWKRVDKVRKDTDTFTRQQGFLSAAERASYDRELDAVAGEICK</sequence>
<evidence type="ECO:0000256" key="1">
    <source>
        <dbReference type="SAM" id="SignalP"/>
    </source>
</evidence>
<name>A0ABV6SCM4_9SPHN</name>
<protein>
    <submittedName>
        <fullName evidence="2">Uncharacterized protein</fullName>
    </submittedName>
</protein>
<reference evidence="2 3" key="1">
    <citation type="submission" date="2024-09" db="EMBL/GenBank/DDBJ databases">
        <authorList>
            <person name="Sun Q."/>
            <person name="Mori K."/>
        </authorList>
    </citation>
    <scope>NUCLEOTIDE SEQUENCE [LARGE SCALE GENOMIC DNA]</scope>
    <source>
        <strain evidence="2 3">CICC 11035S</strain>
    </source>
</reference>
<keyword evidence="3" id="KW-1185">Reference proteome</keyword>
<dbReference type="EMBL" id="JBHLTM010000081">
    <property type="protein sequence ID" value="MFC0687020.1"/>
    <property type="molecule type" value="Genomic_DNA"/>
</dbReference>
<organism evidence="2 3">
    <name type="scientific">Novosphingobium clariflavum</name>
    <dbReference type="NCBI Taxonomy" id="2029884"/>
    <lineage>
        <taxon>Bacteria</taxon>
        <taxon>Pseudomonadati</taxon>
        <taxon>Pseudomonadota</taxon>
        <taxon>Alphaproteobacteria</taxon>
        <taxon>Sphingomonadales</taxon>
        <taxon>Sphingomonadaceae</taxon>
        <taxon>Novosphingobium</taxon>
    </lineage>
</organism>
<feature type="chain" id="PRO_5046240875" evidence="1">
    <location>
        <begin position="41"/>
        <end position="140"/>
    </location>
</feature>
<keyword evidence="1" id="KW-0732">Signal</keyword>
<feature type="signal peptide" evidence="1">
    <location>
        <begin position="1"/>
        <end position="40"/>
    </location>
</feature>
<evidence type="ECO:0000313" key="2">
    <source>
        <dbReference type="EMBL" id="MFC0687020.1"/>
    </source>
</evidence>
<accession>A0ABV6SCM4</accession>
<evidence type="ECO:0000313" key="3">
    <source>
        <dbReference type="Proteomes" id="UP001589858"/>
    </source>
</evidence>
<gene>
    <name evidence="2" type="ORF">ACFFF8_20770</name>
</gene>